<dbReference type="Gene3D" id="2.40.30.10">
    <property type="entry name" value="Translation factors"/>
    <property type="match status" value="1"/>
</dbReference>
<accession>A0ABU3T1Y7</accession>
<evidence type="ECO:0000313" key="2">
    <source>
        <dbReference type="EMBL" id="MDU0356289.1"/>
    </source>
</evidence>
<dbReference type="PROSITE" id="PS51384">
    <property type="entry name" value="FAD_FR"/>
    <property type="match status" value="1"/>
</dbReference>
<dbReference type="EMBL" id="JAWDIO010000002">
    <property type="protein sequence ID" value="MDU0356289.1"/>
    <property type="molecule type" value="Genomic_DNA"/>
</dbReference>
<comment type="caution">
    <text evidence="2">The sequence shown here is derived from an EMBL/GenBank/DDBJ whole genome shotgun (WGS) entry which is preliminary data.</text>
</comment>
<dbReference type="Proteomes" id="UP001247805">
    <property type="component" value="Unassembled WGS sequence"/>
</dbReference>
<proteinExistence type="predicted"/>
<reference evidence="2 3" key="1">
    <citation type="submission" date="2023-10" db="EMBL/GenBank/DDBJ databases">
        <title>Glaciecola aquimarina strain GGW-M5 nov., isolated from a coastal seawater.</title>
        <authorList>
            <person name="Bayburt H."/>
            <person name="Kim J.M."/>
            <person name="Choi B.J."/>
            <person name="Jeon C.O."/>
        </authorList>
    </citation>
    <scope>NUCLEOTIDE SEQUENCE [LARGE SCALE GENOMIC DNA]</scope>
    <source>
        <strain evidence="2 3">KCTC 32108</strain>
    </source>
</reference>
<name>A0ABU3T1Y7_9ALTE</name>
<feature type="domain" description="FAD-binding FR-type" evidence="1">
    <location>
        <begin position="4"/>
        <end position="116"/>
    </location>
</feature>
<gene>
    <name evidence="2" type="ORF">RS130_22510</name>
</gene>
<keyword evidence="3" id="KW-1185">Reference proteome</keyword>
<dbReference type="InterPro" id="IPR039374">
    <property type="entry name" value="SIP_fam"/>
</dbReference>
<dbReference type="InterPro" id="IPR013113">
    <property type="entry name" value="SIP_FAD-bd"/>
</dbReference>
<protein>
    <submittedName>
        <fullName evidence="2">Siderophore-interacting protein</fullName>
    </submittedName>
</protein>
<evidence type="ECO:0000313" key="3">
    <source>
        <dbReference type="Proteomes" id="UP001247805"/>
    </source>
</evidence>
<dbReference type="PANTHER" id="PTHR30157:SF0">
    <property type="entry name" value="NADPH-DEPENDENT FERRIC-CHELATE REDUCTASE"/>
    <property type="match status" value="1"/>
</dbReference>
<evidence type="ECO:0000259" key="1">
    <source>
        <dbReference type="PROSITE" id="PS51384"/>
    </source>
</evidence>
<dbReference type="SUPFAM" id="SSF63380">
    <property type="entry name" value="Riboflavin synthase domain-like"/>
    <property type="match status" value="1"/>
</dbReference>
<dbReference type="InterPro" id="IPR017927">
    <property type="entry name" value="FAD-bd_FR_type"/>
</dbReference>
<sequence>MKKPVPIPLKVVEIVQITPNMQRLVLKGDELVNFPKDCEGSYIKFLFNQAGGTDLSLVAQGQQPIMRTYTIRRFSRTNRTIEVDFVRHFSNDLTSGFATRWATSAQVGDAVTIAGP</sequence>
<dbReference type="RefSeq" id="WP_316027784.1">
    <property type="nucleotide sequence ID" value="NZ_JAWDIO010000002.1"/>
</dbReference>
<dbReference type="InterPro" id="IPR017938">
    <property type="entry name" value="Riboflavin_synthase-like_b-brl"/>
</dbReference>
<dbReference type="CDD" id="cd06193">
    <property type="entry name" value="siderophore_interacting"/>
    <property type="match status" value="1"/>
</dbReference>
<organism evidence="2 3">
    <name type="scientific">Paraglaciecola aquimarina</name>
    <dbReference type="NCBI Taxonomy" id="1235557"/>
    <lineage>
        <taxon>Bacteria</taxon>
        <taxon>Pseudomonadati</taxon>
        <taxon>Pseudomonadota</taxon>
        <taxon>Gammaproteobacteria</taxon>
        <taxon>Alteromonadales</taxon>
        <taxon>Alteromonadaceae</taxon>
        <taxon>Paraglaciecola</taxon>
    </lineage>
</organism>
<dbReference type="PANTHER" id="PTHR30157">
    <property type="entry name" value="FERRIC REDUCTASE, NADPH-DEPENDENT"/>
    <property type="match status" value="1"/>
</dbReference>
<dbReference type="Pfam" id="PF08021">
    <property type="entry name" value="FAD_binding_9"/>
    <property type="match status" value="1"/>
</dbReference>